<proteinExistence type="predicted"/>
<dbReference type="GO" id="GO:0004888">
    <property type="term" value="F:transmembrane signaling receptor activity"/>
    <property type="evidence" value="ECO:0007669"/>
    <property type="project" value="InterPro"/>
</dbReference>
<feature type="transmembrane region" description="Helical" evidence="2">
    <location>
        <begin position="420"/>
        <end position="444"/>
    </location>
</feature>
<dbReference type="InterPro" id="IPR036719">
    <property type="entry name" value="Neuro-gated_channel_TM_sf"/>
</dbReference>
<keyword evidence="2" id="KW-0812">Transmembrane</keyword>
<evidence type="ECO:0000313" key="4">
    <source>
        <dbReference type="EMBL" id="CAE7226145.1"/>
    </source>
</evidence>
<evidence type="ECO:0000256" key="2">
    <source>
        <dbReference type="SAM" id="Phobius"/>
    </source>
</evidence>
<protein>
    <recommendedName>
        <fullName evidence="6">Neurotransmitter-gated ion-channel ligand-binding domain-containing protein</fullName>
    </recommendedName>
</protein>
<feature type="transmembrane region" description="Helical" evidence="2">
    <location>
        <begin position="355"/>
        <end position="374"/>
    </location>
</feature>
<evidence type="ECO:0000256" key="1">
    <source>
        <dbReference type="ARBA" id="ARBA00004141"/>
    </source>
</evidence>
<reference evidence="4" key="1">
    <citation type="submission" date="2021-02" db="EMBL/GenBank/DDBJ databases">
        <authorList>
            <person name="Dougan E. K."/>
            <person name="Rhodes N."/>
            <person name="Thang M."/>
            <person name="Chan C."/>
        </authorList>
    </citation>
    <scope>NUCLEOTIDE SEQUENCE</scope>
</reference>
<dbReference type="Gene3D" id="1.20.58.390">
    <property type="entry name" value="Neurotransmitter-gated ion-channel transmembrane domain"/>
    <property type="match status" value="1"/>
</dbReference>
<organism evidence="4 5">
    <name type="scientific">Symbiodinium natans</name>
    <dbReference type="NCBI Taxonomy" id="878477"/>
    <lineage>
        <taxon>Eukaryota</taxon>
        <taxon>Sar</taxon>
        <taxon>Alveolata</taxon>
        <taxon>Dinophyceae</taxon>
        <taxon>Suessiales</taxon>
        <taxon>Symbiodiniaceae</taxon>
        <taxon>Symbiodinium</taxon>
    </lineage>
</organism>
<name>A0A812KBW1_9DINO</name>
<dbReference type="OrthoDB" id="428010at2759"/>
<sequence>MLRAAWYFLGAALVAAQSTRPWDSTEPFPVDTRMPPFGERASNPVKVSIRLSDLASFDEANERLAVYAVVFLEWPDQRWFNASVKLVNDICTSSGGCSTEDFQRALQWGEGWIKGIFGQTANSFFRAVRSFGENVGFVISEDVWTPIPPHLFLKTSNNPLGKTEFDPVIYMVPKNSSTFFEAVWLDRARTFFDVILSYEHFPFDQQSLDLCLNFDYFTLPAHASVSEDLVKRLAERWDSASDISSILSSKFVAGMEGQGFEVVSVDVREKVASEMGSALCINIKIQRRVSILILRFFWPLTALLFIPFAGFFIPIELVMPRVATGFISFLSLQVFRTMAYTMIPKKSSSLLWMDVTMFSVTVIMFASVLENVLAQAMRANVSSLAARYVDNLSRVTFPLVATLMLMIVFFMGGAKADAMLNFTVCLLLLSFWLLGFATAVVVYVRRLPHMLMKTLVKQIVHTDFRYASVLSMDQKELTLVFKQLDAAGLPWNKV</sequence>
<feature type="signal peptide" evidence="3">
    <location>
        <begin position="1"/>
        <end position="16"/>
    </location>
</feature>
<dbReference type="SUPFAM" id="SSF90112">
    <property type="entry name" value="Neurotransmitter-gated ion-channel transmembrane pore"/>
    <property type="match status" value="1"/>
</dbReference>
<comment type="subcellular location">
    <subcellularLocation>
        <location evidence="1">Membrane</location>
        <topology evidence="1">Multi-pass membrane protein</topology>
    </subcellularLocation>
</comment>
<comment type="caution">
    <text evidence="4">The sequence shown here is derived from an EMBL/GenBank/DDBJ whole genome shotgun (WGS) entry which is preliminary data.</text>
</comment>
<dbReference type="Gene3D" id="2.70.170.10">
    <property type="entry name" value="Neurotransmitter-gated ion-channel ligand-binding domain"/>
    <property type="match status" value="1"/>
</dbReference>
<keyword evidence="2" id="KW-1133">Transmembrane helix</keyword>
<dbReference type="InterPro" id="IPR006201">
    <property type="entry name" value="Neur_channel"/>
</dbReference>
<keyword evidence="2" id="KW-0472">Membrane</keyword>
<feature type="transmembrane region" description="Helical" evidence="2">
    <location>
        <begin position="395"/>
        <end position="414"/>
    </location>
</feature>
<dbReference type="AlphaFoldDB" id="A0A812KBW1"/>
<dbReference type="InterPro" id="IPR036734">
    <property type="entry name" value="Neur_chan_lig-bd_sf"/>
</dbReference>
<dbReference type="GO" id="GO:0005230">
    <property type="term" value="F:extracellular ligand-gated monoatomic ion channel activity"/>
    <property type="evidence" value="ECO:0007669"/>
    <property type="project" value="InterPro"/>
</dbReference>
<evidence type="ECO:0000256" key="3">
    <source>
        <dbReference type="SAM" id="SignalP"/>
    </source>
</evidence>
<dbReference type="Proteomes" id="UP000604046">
    <property type="component" value="Unassembled WGS sequence"/>
</dbReference>
<dbReference type="PANTHER" id="PTHR18945">
    <property type="entry name" value="NEUROTRANSMITTER GATED ION CHANNEL"/>
    <property type="match status" value="1"/>
</dbReference>
<feature type="transmembrane region" description="Helical" evidence="2">
    <location>
        <begin position="296"/>
        <end position="315"/>
    </location>
</feature>
<evidence type="ECO:0000313" key="5">
    <source>
        <dbReference type="Proteomes" id="UP000604046"/>
    </source>
</evidence>
<dbReference type="InterPro" id="IPR038050">
    <property type="entry name" value="Neuro_actylchol_rec"/>
</dbReference>
<keyword evidence="3" id="KW-0732">Signal</keyword>
<dbReference type="GO" id="GO:0016020">
    <property type="term" value="C:membrane"/>
    <property type="evidence" value="ECO:0007669"/>
    <property type="project" value="UniProtKB-SubCell"/>
</dbReference>
<accession>A0A812KBW1</accession>
<feature type="chain" id="PRO_5032418094" description="Neurotransmitter-gated ion-channel ligand-binding domain-containing protein" evidence="3">
    <location>
        <begin position="17"/>
        <end position="494"/>
    </location>
</feature>
<evidence type="ECO:0008006" key="6">
    <source>
        <dbReference type="Google" id="ProtNLM"/>
    </source>
</evidence>
<feature type="transmembrane region" description="Helical" evidence="2">
    <location>
        <begin position="322"/>
        <end position="343"/>
    </location>
</feature>
<dbReference type="EMBL" id="CAJNDS010000662">
    <property type="protein sequence ID" value="CAE7226145.1"/>
    <property type="molecule type" value="Genomic_DNA"/>
</dbReference>
<keyword evidence="5" id="KW-1185">Reference proteome</keyword>
<gene>
    <name evidence="4" type="ORF">SNAT2548_LOCUS8777</name>
</gene>